<dbReference type="EMBL" id="BOOH01000019">
    <property type="protein sequence ID" value="GIH76051.1"/>
    <property type="molecule type" value="Genomic_DNA"/>
</dbReference>
<sequence>MAENPIDADSRYTELRKLGEEERYLARGLQEVRAEIASLVHRLLPHHSRAEKIDEVVKASGYSRHLIDVLRYKDHPWHRHSSKRQDQ</sequence>
<comment type="caution">
    <text evidence="1">The sequence shown here is derived from an EMBL/GenBank/DDBJ whole genome shotgun (WGS) entry which is preliminary data.</text>
</comment>
<protein>
    <submittedName>
        <fullName evidence="1">Uncharacterized protein</fullName>
    </submittedName>
</protein>
<keyword evidence="2" id="KW-1185">Reference proteome</keyword>
<gene>
    <name evidence="1" type="ORF">Plo01_24800</name>
</gene>
<name>A0A8J3W5P5_9ACTN</name>
<evidence type="ECO:0000313" key="1">
    <source>
        <dbReference type="EMBL" id="GIH76051.1"/>
    </source>
</evidence>
<dbReference type="RefSeq" id="WP_203890676.1">
    <property type="nucleotide sequence ID" value="NZ_BOOH01000019.1"/>
</dbReference>
<proteinExistence type="predicted"/>
<organism evidence="1 2">
    <name type="scientific">Planobispora longispora</name>
    <dbReference type="NCBI Taxonomy" id="28887"/>
    <lineage>
        <taxon>Bacteria</taxon>
        <taxon>Bacillati</taxon>
        <taxon>Actinomycetota</taxon>
        <taxon>Actinomycetes</taxon>
        <taxon>Streptosporangiales</taxon>
        <taxon>Streptosporangiaceae</taxon>
        <taxon>Planobispora</taxon>
    </lineage>
</organism>
<dbReference type="Proteomes" id="UP000616724">
    <property type="component" value="Unassembled WGS sequence"/>
</dbReference>
<reference evidence="1 2" key="1">
    <citation type="submission" date="2021-01" db="EMBL/GenBank/DDBJ databases">
        <title>Whole genome shotgun sequence of Planobispora longispora NBRC 13918.</title>
        <authorList>
            <person name="Komaki H."/>
            <person name="Tamura T."/>
        </authorList>
    </citation>
    <scope>NUCLEOTIDE SEQUENCE [LARGE SCALE GENOMIC DNA]</scope>
    <source>
        <strain evidence="1 2">NBRC 13918</strain>
    </source>
</reference>
<evidence type="ECO:0000313" key="2">
    <source>
        <dbReference type="Proteomes" id="UP000616724"/>
    </source>
</evidence>
<accession>A0A8J3W5P5</accession>
<dbReference type="AlphaFoldDB" id="A0A8J3W5P5"/>